<dbReference type="InterPro" id="IPR017441">
    <property type="entry name" value="Protein_kinase_ATP_BS"/>
</dbReference>
<accession>A0ABT2MLM5</accession>
<dbReference type="PROSITE" id="PS00107">
    <property type="entry name" value="PROTEIN_KINASE_ATP"/>
    <property type="match status" value="1"/>
</dbReference>
<feature type="domain" description="Protein kinase" evidence="12">
    <location>
        <begin position="47"/>
        <end position="317"/>
    </location>
</feature>
<evidence type="ECO:0000256" key="7">
    <source>
        <dbReference type="ARBA" id="ARBA00047899"/>
    </source>
</evidence>
<evidence type="ECO:0000313" key="13">
    <source>
        <dbReference type="EMBL" id="MCT7965649.1"/>
    </source>
</evidence>
<gene>
    <name evidence="13" type="ORF">NG799_04780</name>
</gene>
<dbReference type="PANTHER" id="PTHR24363:SF0">
    <property type="entry name" value="SERINE_THREONINE KINASE LIKE DOMAIN CONTAINING 1"/>
    <property type="match status" value="1"/>
</dbReference>
<feature type="transmembrane region" description="Helical" evidence="11">
    <location>
        <begin position="380"/>
        <end position="399"/>
    </location>
</feature>
<keyword evidence="11" id="KW-0812">Transmembrane</keyword>
<dbReference type="InterPro" id="IPR011009">
    <property type="entry name" value="Kinase-like_dom_sf"/>
</dbReference>
<reference evidence="13 14" key="1">
    <citation type="journal article" date="2022" name="Front. Microbiol.">
        <title>High genomic differentiation and limited gene flow indicate recent cryptic speciation within the genus Laspinema (cyanobacteria).</title>
        <authorList>
            <person name="Stanojkovic A."/>
            <person name="Skoupy S."/>
            <person name="Skaloud P."/>
            <person name="Dvorak P."/>
        </authorList>
    </citation>
    <scope>NUCLEOTIDE SEQUENCE [LARGE SCALE GENOMIC DNA]</scope>
    <source>
        <strain evidence="13 14">D2a</strain>
    </source>
</reference>
<name>A0ABT2MLM5_9CYAN</name>
<keyword evidence="6 9" id="KW-0067">ATP-binding</keyword>
<keyword evidence="4 9" id="KW-0547">Nucleotide-binding</keyword>
<evidence type="ECO:0000256" key="10">
    <source>
        <dbReference type="SAM" id="MobiDB-lite"/>
    </source>
</evidence>
<dbReference type="RefSeq" id="WP_368005337.1">
    <property type="nucleotide sequence ID" value="NZ_JAMXFF010000004.1"/>
</dbReference>
<dbReference type="SMART" id="SM00220">
    <property type="entry name" value="S_TKc"/>
    <property type="match status" value="1"/>
</dbReference>
<proteinExistence type="predicted"/>
<evidence type="ECO:0000256" key="2">
    <source>
        <dbReference type="ARBA" id="ARBA00022527"/>
    </source>
</evidence>
<evidence type="ECO:0000256" key="4">
    <source>
        <dbReference type="ARBA" id="ARBA00022741"/>
    </source>
</evidence>
<dbReference type="GO" id="GO:0004674">
    <property type="term" value="F:protein serine/threonine kinase activity"/>
    <property type="evidence" value="ECO:0007669"/>
    <property type="project" value="UniProtKB-KW"/>
</dbReference>
<dbReference type="EC" id="2.7.11.1" evidence="1"/>
<evidence type="ECO:0000313" key="14">
    <source>
        <dbReference type="Proteomes" id="UP001525890"/>
    </source>
</evidence>
<dbReference type="InterPro" id="IPR000719">
    <property type="entry name" value="Prot_kinase_dom"/>
</dbReference>
<feature type="region of interest" description="Disordered" evidence="10">
    <location>
        <begin position="317"/>
        <end position="351"/>
    </location>
</feature>
<organism evidence="13 14">
    <name type="scientific">Laspinema palackyanum D2a</name>
    <dbReference type="NCBI Taxonomy" id="2953684"/>
    <lineage>
        <taxon>Bacteria</taxon>
        <taxon>Bacillati</taxon>
        <taxon>Cyanobacteriota</taxon>
        <taxon>Cyanophyceae</taxon>
        <taxon>Oscillatoriophycideae</taxon>
        <taxon>Oscillatoriales</taxon>
        <taxon>Laspinemataceae</taxon>
        <taxon>Laspinema</taxon>
        <taxon>Laspinema palackyanum</taxon>
    </lineage>
</organism>
<dbReference type="PANTHER" id="PTHR24363">
    <property type="entry name" value="SERINE/THREONINE PROTEIN KINASE"/>
    <property type="match status" value="1"/>
</dbReference>
<dbReference type="Pfam" id="PF00069">
    <property type="entry name" value="Pkinase"/>
    <property type="match status" value="1"/>
</dbReference>
<keyword evidence="11" id="KW-0472">Membrane</keyword>
<comment type="catalytic activity">
    <reaction evidence="8">
        <text>L-seryl-[protein] + ATP = O-phospho-L-seryl-[protein] + ADP + H(+)</text>
        <dbReference type="Rhea" id="RHEA:17989"/>
        <dbReference type="Rhea" id="RHEA-COMP:9863"/>
        <dbReference type="Rhea" id="RHEA-COMP:11604"/>
        <dbReference type="ChEBI" id="CHEBI:15378"/>
        <dbReference type="ChEBI" id="CHEBI:29999"/>
        <dbReference type="ChEBI" id="CHEBI:30616"/>
        <dbReference type="ChEBI" id="CHEBI:83421"/>
        <dbReference type="ChEBI" id="CHEBI:456216"/>
        <dbReference type="EC" id="2.7.11.1"/>
    </reaction>
</comment>
<keyword evidence="2 13" id="KW-0723">Serine/threonine-protein kinase</keyword>
<dbReference type="EMBL" id="JAMXFF010000004">
    <property type="protein sequence ID" value="MCT7965649.1"/>
    <property type="molecule type" value="Genomic_DNA"/>
</dbReference>
<dbReference type="Proteomes" id="UP001525890">
    <property type="component" value="Unassembled WGS sequence"/>
</dbReference>
<dbReference type="NCBIfam" id="NF045510">
    <property type="entry name" value="4Cys_prefix_kin"/>
    <property type="match status" value="1"/>
</dbReference>
<comment type="caution">
    <text evidence="13">The sequence shown here is derived from an EMBL/GenBank/DDBJ whole genome shotgun (WGS) entry which is preliminary data.</text>
</comment>
<feature type="transmembrane region" description="Helical" evidence="11">
    <location>
        <begin position="431"/>
        <end position="457"/>
    </location>
</feature>
<evidence type="ECO:0000256" key="9">
    <source>
        <dbReference type="PROSITE-ProRule" id="PRU10141"/>
    </source>
</evidence>
<dbReference type="Gene3D" id="1.10.510.10">
    <property type="entry name" value="Transferase(Phosphotransferase) domain 1"/>
    <property type="match status" value="1"/>
</dbReference>
<evidence type="ECO:0000259" key="12">
    <source>
        <dbReference type="PROSITE" id="PS50011"/>
    </source>
</evidence>
<feature type="binding site" evidence="9">
    <location>
        <position position="78"/>
    </location>
    <ligand>
        <name>ATP</name>
        <dbReference type="ChEBI" id="CHEBI:30616"/>
    </ligand>
</feature>
<evidence type="ECO:0000256" key="1">
    <source>
        <dbReference type="ARBA" id="ARBA00012513"/>
    </source>
</evidence>
<evidence type="ECO:0000256" key="3">
    <source>
        <dbReference type="ARBA" id="ARBA00022679"/>
    </source>
</evidence>
<evidence type="ECO:0000256" key="11">
    <source>
        <dbReference type="SAM" id="Phobius"/>
    </source>
</evidence>
<evidence type="ECO:0000256" key="6">
    <source>
        <dbReference type="ARBA" id="ARBA00022840"/>
    </source>
</evidence>
<evidence type="ECO:0000256" key="8">
    <source>
        <dbReference type="ARBA" id="ARBA00048679"/>
    </source>
</evidence>
<keyword evidence="14" id="KW-1185">Reference proteome</keyword>
<keyword evidence="5 13" id="KW-0418">Kinase</keyword>
<feature type="compositionally biased region" description="Pro residues" evidence="10">
    <location>
        <begin position="323"/>
        <end position="350"/>
    </location>
</feature>
<dbReference type="SUPFAM" id="SSF56112">
    <property type="entry name" value="Protein kinase-like (PK-like)"/>
    <property type="match status" value="1"/>
</dbReference>
<comment type="catalytic activity">
    <reaction evidence="7">
        <text>L-threonyl-[protein] + ATP = O-phospho-L-threonyl-[protein] + ADP + H(+)</text>
        <dbReference type="Rhea" id="RHEA:46608"/>
        <dbReference type="Rhea" id="RHEA-COMP:11060"/>
        <dbReference type="Rhea" id="RHEA-COMP:11605"/>
        <dbReference type="ChEBI" id="CHEBI:15378"/>
        <dbReference type="ChEBI" id="CHEBI:30013"/>
        <dbReference type="ChEBI" id="CHEBI:30616"/>
        <dbReference type="ChEBI" id="CHEBI:61977"/>
        <dbReference type="ChEBI" id="CHEBI:456216"/>
        <dbReference type="EC" id="2.7.11.1"/>
    </reaction>
</comment>
<keyword evidence="3" id="KW-0808">Transferase</keyword>
<dbReference type="Gene3D" id="3.30.200.20">
    <property type="entry name" value="Phosphorylase Kinase, domain 1"/>
    <property type="match status" value="1"/>
</dbReference>
<feature type="transmembrane region" description="Helical" evidence="11">
    <location>
        <begin position="408"/>
        <end position="425"/>
    </location>
</feature>
<dbReference type="PROSITE" id="PS50011">
    <property type="entry name" value="PROTEIN_KINASE_DOM"/>
    <property type="match status" value="1"/>
</dbReference>
<sequence length="465" mass="51678">MEIYCTRPGCLRPQNSFADLDDMTTLKTIQQKFCITCGMPLILDGRYLPVRLLGQGGFGAAFLARDRRTPAMRTCVVKQFQPAGDLGPQQLAIAHTLFEREAEVLDRLGNKHPQIPDLMAFFPLEIPSQIPGKKDQFFYLVQEFIDGQNLEEELKTQGNFSEEQVREVFVEILKILSFVHENDTIHRDIKPSNIMRSRTNGRLYLLDFGAVKQVTQSPSITSSGRSTGIYSMGFAPPEQMAGRTVFPSTDLYALAVTCIMLLTGKEPQELFDAYSNEWNWRSQATLSDRFADILDRLLLSTPSQRFQSAPEVLTALNSTSPSPISPPSPPSPPSTPSPISPPSPPSPPSPHFSTLEVLRGAAFTGFEGGLLLIMLQSLGLAPAIGTIAWLVILTALIFVQSRRFIEKYDLLILAVVTFGIVFFIPPFNQAFFWEALIFIPIFASCCAVAFTALFRLISKLISKFL</sequence>
<evidence type="ECO:0000256" key="5">
    <source>
        <dbReference type="ARBA" id="ARBA00022777"/>
    </source>
</evidence>
<protein>
    <recommendedName>
        <fullName evidence="1">non-specific serine/threonine protein kinase</fullName>
        <ecNumber evidence="1">2.7.11.1</ecNumber>
    </recommendedName>
</protein>
<keyword evidence="11" id="KW-1133">Transmembrane helix</keyword>
<dbReference type="CDD" id="cd14014">
    <property type="entry name" value="STKc_PknB_like"/>
    <property type="match status" value="1"/>
</dbReference>